<organism evidence="9 10">
    <name type="scientific">Chaetomium globosum (strain ATCC 6205 / CBS 148.51 / DSM 1962 / NBRC 6347 / NRRL 1970)</name>
    <name type="common">Soil fungus</name>
    <dbReference type="NCBI Taxonomy" id="306901"/>
    <lineage>
        <taxon>Eukaryota</taxon>
        <taxon>Fungi</taxon>
        <taxon>Dikarya</taxon>
        <taxon>Ascomycota</taxon>
        <taxon>Pezizomycotina</taxon>
        <taxon>Sordariomycetes</taxon>
        <taxon>Sordariomycetidae</taxon>
        <taxon>Sordariales</taxon>
        <taxon>Chaetomiaceae</taxon>
        <taxon>Chaetomium</taxon>
    </lineage>
</organism>
<evidence type="ECO:0000313" key="9">
    <source>
        <dbReference type="EMBL" id="EAQ88855.1"/>
    </source>
</evidence>
<dbReference type="GO" id="GO:0005975">
    <property type="term" value="P:carbohydrate metabolic process"/>
    <property type="evidence" value="ECO:0007669"/>
    <property type="project" value="InterPro"/>
</dbReference>
<dbReference type="HOGENOM" id="CLU_028820_0_2_1"/>
<dbReference type="GeneID" id="4390985"/>
<dbReference type="SUPFAM" id="SSF51445">
    <property type="entry name" value="(Trans)glycosidases"/>
    <property type="match status" value="1"/>
</dbReference>
<dbReference type="InterPro" id="IPR017853">
    <property type="entry name" value="GH"/>
</dbReference>
<keyword evidence="3" id="KW-0134">Cell wall</keyword>
<dbReference type="EMBL" id="CH408031">
    <property type="protein sequence ID" value="EAQ88855.1"/>
    <property type="molecule type" value="Genomic_DNA"/>
</dbReference>
<dbReference type="GO" id="GO:0009277">
    <property type="term" value="C:fungal-type cell wall"/>
    <property type="evidence" value="ECO:0007669"/>
    <property type="project" value="TreeGrafter"/>
</dbReference>
<dbReference type="PANTHER" id="PTHR16631:SF16">
    <property type="entry name" value="GPI-ANCHORED CELL WALL BETA-1,3-ENDOGLUCANASE EGLC"/>
    <property type="match status" value="1"/>
</dbReference>
<protein>
    <recommendedName>
        <fullName evidence="11">Glucan 1,3-beta-glucosidase</fullName>
    </recommendedName>
</protein>
<keyword evidence="4" id="KW-0964">Secreted</keyword>
<dbReference type="PANTHER" id="PTHR16631">
    <property type="entry name" value="GLUCAN 1,3-BETA-GLUCOSIDASE"/>
    <property type="match status" value="1"/>
</dbReference>
<reference evidence="10" key="1">
    <citation type="journal article" date="2015" name="Genome Announc.">
        <title>Draft genome sequence of the cellulolytic fungus Chaetomium globosum.</title>
        <authorList>
            <person name="Cuomo C.A."/>
            <person name="Untereiner W.A."/>
            <person name="Ma L.-J."/>
            <person name="Grabherr M."/>
            <person name="Birren B.W."/>
        </authorList>
    </citation>
    <scope>NUCLEOTIDE SEQUENCE [LARGE SCALE GENOMIC DNA]</scope>
    <source>
        <strain evidence="10">ATCC 6205 / CBS 148.51 / DSM 1962 / NBRC 6347 / NRRL 1970</strain>
    </source>
</reference>
<evidence type="ECO:0000256" key="7">
    <source>
        <dbReference type="RuleBase" id="RU004335"/>
    </source>
</evidence>
<dbReference type="OrthoDB" id="77201at2759"/>
<sequence length="547" mass="58542">MPRALNACQMLDQSVELETPLAIKSARFFGLGLLSGQFFGASPVLTQGRLRGGSGMPVLEWTPVRGKPQSAVEQVELRYEIGSGSKKFRRVRESVGLRDSIRIQGQTTENRELAQVYLDQPDQVASYQRSQLQNFPYHIAMRPTTALIAGALASGASAENYLGFNSGATLADRSAKFKKDWLAEFTTAQGLQKAPGKFNAVRLYTNIQAYSQDDPIQAFEAAMETDTKILLGIWTSGTDSIEKELSALKKAIDKHGKKFTDLVIGMSIGSEDLYRDSETGVINKAGIGAGPDVVVKFINEYKKAVSNTPLKSVPIGHVDTWDAWTNSTNKVVIDAVDWVGVDEYPYYETGKGNDIKNSGKLFDRAFDAVAGAVGSKPIWVTETGWPATGPDWDQAVASTENAKYYWQEIGCRKLFNKVPTFWYNLRDSNPDNEMKFAITNNLSKTPLFDLTCPTKFDTPSSTPSTGASSTGVSSPGSSSTGGADSTEGSGSNSGNSGTGTSDDNSTGSGAEAATSPSPSDNGAFVGKSLSGVAVVGLALVAGVFTFF</sequence>
<feature type="compositionally biased region" description="Low complexity" evidence="8">
    <location>
        <begin position="458"/>
        <end position="509"/>
    </location>
</feature>
<dbReference type="GO" id="GO:0071555">
    <property type="term" value="P:cell wall organization"/>
    <property type="evidence" value="ECO:0007669"/>
    <property type="project" value="TreeGrafter"/>
</dbReference>
<dbReference type="OMA" id="WDVWGNA"/>
<dbReference type="GO" id="GO:0042973">
    <property type="term" value="F:glucan endo-1,3-beta-D-glucosidase activity"/>
    <property type="evidence" value="ECO:0007669"/>
    <property type="project" value="TreeGrafter"/>
</dbReference>
<keyword evidence="6" id="KW-0378">Hydrolase</keyword>
<evidence type="ECO:0000256" key="3">
    <source>
        <dbReference type="ARBA" id="ARBA00022512"/>
    </source>
</evidence>
<dbReference type="AlphaFoldDB" id="Q2H791"/>
<dbReference type="InterPro" id="IPR050732">
    <property type="entry name" value="Beta-glucan_modifiers"/>
</dbReference>
<evidence type="ECO:0000256" key="6">
    <source>
        <dbReference type="ARBA" id="ARBA00022801"/>
    </source>
</evidence>
<accession>Q2H791</accession>
<name>Q2H791_CHAGB</name>
<dbReference type="Gene3D" id="3.20.20.80">
    <property type="entry name" value="Glycosidases"/>
    <property type="match status" value="1"/>
</dbReference>
<dbReference type="STRING" id="306901.Q2H791"/>
<evidence type="ECO:0000256" key="4">
    <source>
        <dbReference type="ARBA" id="ARBA00022525"/>
    </source>
</evidence>
<dbReference type="GO" id="GO:0005576">
    <property type="term" value="C:extracellular region"/>
    <property type="evidence" value="ECO:0007669"/>
    <property type="project" value="TreeGrafter"/>
</dbReference>
<evidence type="ECO:0000256" key="1">
    <source>
        <dbReference type="ARBA" id="ARBA00004191"/>
    </source>
</evidence>
<gene>
    <name evidence="9" type="ORF">CHGG_05474</name>
</gene>
<feature type="region of interest" description="Disordered" evidence="8">
    <location>
        <begin position="454"/>
        <end position="520"/>
    </location>
</feature>
<evidence type="ECO:0000256" key="2">
    <source>
        <dbReference type="ARBA" id="ARBA00008773"/>
    </source>
</evidence>
<dbReference type="Proteomes" id="UP000001056">
    <property type="component" value="Unassembled WGS sequence"/>
</dbReference>
<proteinExistence type="inferred from homology"/>
<dbReference type="VEuPathDB" id="FungiDB:CHGG_05474"/>
<evidence type="ECO:0000313" key="10">
    <source>
        <dbReference type="Proteomes" id="UP000001056"/>
    </source>
</evidence>
<comment type="subcellular location">
    <subcellularLocation>
        <location evidence="1">Secreted</location>
        <location evidence="1">Cell wall</location>
    </subcellularLocation>
</comment>
<dbReference type="eggNOG" id="ENOG502SI3D">
    <property type="taxonomic scope" value="Eukaryota"/>
</dbReference>
<dbReference type="InParanoid" id="Q2H791"/>
<comment type="similarity">
    <text evidence="2 7">Belongs to the glycosyl hydrolase 17 family.</text>
</comment>
<dbReference type="RefSeq" id="XP_001221569.1">
    <property type="nucleotide sequence ID" value="XM_001221568.1"/>
</dbReference>
<keyword evidence="5" id="KW-0732">Signal</keyword>
<evidence type="ECO:0000256" key="8">
    <source>
        <dbReference type="SAM" id="MobiDB-lite"/>
    </source>
</evidence>
<dbReference type="Pfam" id="PF00332">
    <property type="entry name" value="Glyco_hydro_17"/>
    <property type="match status" value="1"/>
</dbReference>
<keyword evidence="10" id="KW-1185">Reference proteome</keyword>
<evidence type="ECO:0008006" key="11">
    <source>
        <dbReference type="Google" id="ProtNLM"/>
    </source>
</evidence>
<dbReference type="InterPro" id="IPR000490">
    <property type="entry name" value="Glyco_hydro_17"/>
</dbReference>
<dbReference type="GO" id="GO:0009986">
    <property type="term" value="C:cell surface"/>
    <property type="evidence" value="ECO:0007669"/>
    <property type="project" value="TreeGrafter"/>
</dbReference>
<evidence type="ECO:0000256" key="5">
    <source>
        <dbReference type="ARBA" id="ARBA00022729"/>
    </source>
</evidence>